<sequence>MSPSPYTRALPILALLLPPHTLELRPERWYDVLSAAARPLLTLCPELPGTRIPSAIHRGCRGWRQPNEVPDYLTSWIYAHVLSLLDVLIPSTTRARSSYAPSTTEDEAGPGPGLSADAGQVAARGMEELTSEERLLAALPHAVYILVEDARGIGSRERTPGLGPPVTTAYKIVSVGAYLVSPPTAPEAIC</sequence>
<evidence type="ECO:0000313" key="1">
    <source>
        <dbReference type="EMBL" id="KAI0043283.1"/>
    </source>
</evidence>
<accession>A0ACB8RID5</accession>
<reference evidence="1" key="2">
    <citation type="journal article" date="2022" name="New Phytol.">
        <title>Evolutionary transition to the ectomycorrhizal habit in the genomes of a hyperdiverse lineage of mushroom-forming fungi.</title>
        <authorList>
            <person name="Looney B."/>
            <person name="Miyauchi S."/>
            <person name="Morin E."/>
            <person name="Drula E."/>
            <person name="Courty P.E."/>
            <person name="Kohler A."/>
            <person name="Kuo A."/>
            <person name="LaButti K."/>
            <person name="Pangilinan J."/>
            <person name="Lipzen A."/>
            <person name="Riley R."/>
            <person name="Andreopoulos W."/>
            <person name="He G."/>
            <person name="Johnson J."/>
            <person name="Nolan M."/>
            <person name="Tritt A."/>
            <person name="Barry K.W."/>
            <person name="Grigoriev I.V."/>
            <person name="Nagy L.G."/>
            <person name="Hibbett D."/>
            <person name="Henrissat B."/>
            <person name="Matheny P.B."/>
            <person name="Labbe J."/>
            <person name="Martin F.M."/>
        </authorList>
    </citation>
    <scope>NUCLEOTIDE SEQUENCE</scope>
    <source>
        <strain evidence="1">FP105234-sp</strain>
    </source>
</reference>
<evidence type="ECO:0000313" key="2">
    <source>
        <dbReference type="Proteomes" id="UP000814033"/>
    </source>
</evidence>
<dbReference type="Proteomes" id="UP000814033">
    <property type="component" value="Unassembled WGS sequence"/>
</dbReference>
<keyword evidence="2" id="KW-1185">Reference proteome</keyword>
<dbReference type="EMBL" id="MU276025">
    <property type="protein sequence ID" value="KAI0043283.1"/>
    <property type="molecule type" value="Genomic_DNA"/>
</dbReference>
<organism evidence="1 2">
    <name type="scientific">Auriscalpium vulgare</name>
    <dbReference type="NCBI Taxonomy" id="40419"/>
    <lineage>
        <taxon>Eukaryota</taxon>
        <taxon>Fungi</taxon>
        <taxon>Dikarya</taxon>
        <taxon>Basidiomycota</taxon>
        <taxon>Agaricomycotina</taxon>
        <taxon>Agaricomycetes</taxon>
        <taxon>Russulales</taxon>
        <taxon>Auriscalpiaceae</taxon>
        <taxon>Auriscalpium</taxon>
    </lineage>
</organism>
<reference evidence="1" key="1">
    <citation type="submission" date="2021-02" db="EMBL/GenBank/DDBJ databases">
        <authorList>
            <consortium name="DOE Joint Genome Institute"/>
            <person name="Ahrendt S."/>
            <person name="Looney B.P."/>
            <person name="Miyauchi S."/>
            <person name="Morin E."/>
            <person name="Drula E."/>
            <person name="Courty P.E."/>
            <person name="Chicoki N."/>
            <person name="Fauchery L."/>
            <person name="Kohler A."/>
            <person name="Kuo A."/>
            <person name="Labutti K."/>
            <person name="Pangilinan J."/>
            <person name="Lipzen A."/>
            <person name="Riley R."/>
            <person name="Andreopoulos W."/>
            <person name="He G."/>
            <person name="Johnson J."/>
            <person name="Barry K.W."/>
            <person name="Grigoriev I.V."/>
            <person name="Nagy L."/>
            <person name="Hibbett D."/>
            <person name="Henrissat B."/>
            <person name="Matheny P.B."/>
            <person name="Labbe J."/>
            <person name="Martin F."/>
        </authorList>
    </citation>
    <scope>NUCLEOTIDE SEQUENCE</scope>
    <source>
        <strain evidence="1">FP105234-sp</strain>
    </source>
</reference>
<protein>
    <submittedName>
        <fullName evidence="1">Uncharacterized protein</fullName>
    </submittedName>
</protein>
<proteinExistence type="predicted"/>
<gene>
    <name evidence="1" type="ORF">FA95DRAFT_1575207</name>
</gene>
<name>A0ACB8RID5_9AGAM</name>
<comment type="caution">
    <text evidence="1">The sequence shown here is derived from an EMBL/GenBank/DDBJ whole genome shotgun (WGS) entry which is preliminary data.</text>
</comment>